<dbReference type="Gene3D" id="2.170.130.10">
    <property type="entry name" value="TonB-dependent receptor, plug domain"/>
    <property type="match status" value="1"/>
</dbReference>
<name>A0ABV2BR67_9GAMM</name>
<dbReference type="Pfam" id="PF07715">
    <property type="entry name" value="Plug"/>
    <property type="match status" value="1"/>
</dbReference>
<keyword evidence="4 8" id="KW-0812">Transmembrane</keyword>
<evidence type="ECO:0000256" key="9">
    <source>
        <dbReference type="RuleBase" id="RU003357"/>
    </source>
</evidence>
<keyword evidence="10" id="KW-0732">Signal</keyword>
<dbReference type="Proteomes" id="UP001548189">
    <property type="component" value="Unassembled WGS sequence"/>
</dbReference>
<evidence type="ECO:0000256" key="10">
    <source>
        <dbReference type="SAM" id="SignalP"/>
    </source>
</evidence>
<keyword evidence="14" id="KW-1185">Reference proteome</keyword>
<comment type="similarity">
    <text evidence="8 9">Belongs to the TonB-dependent receptor family.</text>
</comment>
<sequence>MPNLVTSYDKRKLAGFSLSSCVLAISIALIPNTAIAAENDDAEAEEGQKVIIVGSRIKREDFDSASPIITVDAELLVQTGYTNIEDALNELPQLGIGTNLGNNGTSGTETGSSFANLRSMGSGRTLVLVNGKRMVPSSLSQTSVDLSNIPVALVEKIEIFTGGASAVYGSDAIAGVINVTLKKDFQGFRINFGGTLPEHGGAETQTGSLTMGGEFGGGKGNISGGLNFSNSERLLQTDRDFTTGDGYIGTVPNLQNTSSFDGIPNVLIIKNQTQSWYPENGGVTTWDPNVGGYVTYYMDDSGNLILNDLPRFGALGEFREGGPGFSFAKYLFQLRSKQEVLNSFLNLNYEIDESMAFYSSFQIATSSSDGDFQPNFTTSAVTVRRDNPFNTDSVNAFMDDRGITELSPANGHFVFRTNSDIGTRQQYNERTTYTGVFGLNGYIENWDWDVSVQHGESKSSTTGTGFAYIDRLAAAYDVIQGTDGPQCRTMINQGCLPLRVLGENTDQAALDWVRAVTMQTQKNTQSIFSGYITGEIFDLPGGGANIVFGTEYREDTIQFNPDPSERSGNIVLAGENNPIPESSLDVTEFFTEINLPVIETLEIGAAYRWSDYSTVGSVDAWSATIDFRPIDDIAFRMTGSTSIRAPSVHDLFNPGNTFFNSIQDPCDVNFITSGPNPPVRRENCESQVGVGFTDPLTGVTRATLSGGNPELEPEEADTFTAGIVITPTAVPELNISIDWWRIELTNKIDTKLVGQILSDCYDTPGLSNDACQAITRRGSDDAIIRINGGQVNLGQVDLEGYDIGVEYKLDASNLFNDLPGQFGVRLITTKLGENLIDDDGSLTDSLGDYDNPEWAGTFTIEYEADDWGVNLNTIFRGSSVADPDLNTEDDDGNAINYDEVYPMGNGKVDALYRFDLNGHYALSSSTSLSFGIRNLTDEEPPRVTDFFWGRNGTVDVIGRTYVLNVTMDL</sequence>
<comment type="caution">
    <text evidence="13">The sequence shown here is derived from an EMBL/GenBank/DDBJ whole genome shotgun (WGS) entry which is preliminary data.</text>
</comment>
<keyword evidence="3 8" id="KW-1134">Transmembrane beta strand</keyword>
<dbReference type="InterPro" id="IPR039426">
    <property type="entry name" value="TonB-dep_rcpt-like"/>
</dbReference>
<feature type="signal peptide" evidence="10">
    <location>
        <begin position="1"/>
        <end position="36"/>
    </location>
</feature>
<evidence type="ECO:0000256" key="8">
    <source>
        <dbReference type="PROSITE-ProRule" id="PRU01360"/>
    </source>
</evidence>
<feature type="chain" id="PRO_5045217221" evidence="10">
    <location>
        <begin position="37"/>
        <end position="969"/>
    </location>
</feature>
<keyword evidence="5 9" id="KW-0798">TonB box</keyword>
<evidence type="ECO:0000256" key="2">
    <source>
        <dbReference type="ARBA" id="ARBA00022448"/>
    </source>
</evidence>
<dbReference type="PANTHER" id="PTHR47234:SF2">
    <property type="entry name" value="TONB-DEPENDENT RECEPTOR"/>
    <property type="match status" value="1"/>
</dbReference>
<evidence type="ECO:0000256" key="4">
    <source>
        <dbReference type="ARBA" id="ARBA00022692"/>
    </source>
</evidence>
<organism evidence="13 14">
    <name type="scientific">Aliikangiella maris</name>
    <dbReference type="NCBI Taxonomy" id="3162458"/>
    <lineage>
        <taxon>Bacteria</taxon>
        <taxon>Pseudomonadati</taxon>
        <taxon>Pseudomonadota</taxon>
        <taxon>Gammaproteobacteria</taxon>
        <taxon>Oceanospirillales</taxon>
        <taxon>Pleioneaceae</taxon>
        <taxon>Aliikangiella</taxon>
    </lineage>
</organism>
<evidence type="ECO:0000313" key="13">
    <source>
        <dbReference type="EMBL" id="MET1254443.1"/>
    </source>
</evidence>
<dbReference type="EMBL" id="JBEVCJ010000004">
    <property type="protein sequence ID" value="MET1254443.1"/>
    <property type="molecule type" value="Genomic_DNA"/>
</dbReference>
<evidence type="ECO:0000259" key="11">
    <source>
        <dbReference type="Pfam" id="PF00593"/>
    </source>
</evidence>
<dbReference type="InterPro" id="IPR037066">
    <property type="entry name" value="Plug_dom_sf"/>
</dbReference>
<gene>
    <name evidence="13" type="ORF">ABVT43_04830</name>
</gene>
<dbReference type="Pfam" id="PF00593">
    <property type="entry name" value="TonB_dep_Rec_b-barrel"/>
    <property type="match status" value="1"/>
</dbReference>
<evidence type="ECO:0000313" key="14">
    <source>
        <dbReference type="Proteomes" id="UP001548189"/>
    </source>
</evidence>
<proteinExistence type="inferred from homology"/>
<evidence type="ECO:0000259" key="12">
    <source>
        <dbReference type="Pfam" id="PF07715"/>
    </source>
</evidence>
<evidence type="ECO:0000256" key="7">
    <source>
        <dbReference type="ARBA" id="ARBA00023237"/>
    </source>
</evidence>
<dbReference type="SUPFAM" id="SSF56935">
    <property type="entry name" value="Porins"/>
    <property type="match status" value="1"/>
</dbReference>
<comment type="subcellular location">
    <subcellularLocation>
        <location evidence="1 8">Cell outer membrane</location>
        <topology evidence="1 8">Multi-pass membrane protein</topology>
    </subcellularLocation>
</comment>
<keyword evidence="6 8" id="KW-0472">Membrane</keyword>
<keyword evidence="7 8" id="KW-0998">Cell outer membrane</keyword>
<evidence type="ECO:0000256" key="5">
    <source>
        <dbReference type="ARBA" id="ARBA00023077"/>
    </source>
</evidence>
<dbReference type="RefSeq" id="WP_353874005.1">
    <property type="nucleotide sequence ID" value="NZ_JBEVCJ010000004.1"/>
</dbReference>
<evidence type="ECO:0000256" key="1">
    <source>
        <dbReference type="ARBA" id="ARBA00004571"/>
    </source>
</evidence>
<dbReference type="Gene3D" id="2.40.170.20">
    <property type="entry name" value="TonB-dependent receptor, beta-barrel domain"/>
    <property type="match status" value="1"/>
</dbReference>
<protein>
    <submittedName>
        <fullName evidence="13">TonB-dependent receptor</fullName>
    </submittedName>
</protein>
<feature type="domain" description="TonB-dependent receptor plug" evidence="12">
    <location>
        <begin position="63"/>
        <end position="176"/>
    </location>
</feature>
<keyword evidence="2 8" id="KW-0813">Transport</keyword>
<accession>A0ABV2BR67</accession>
<keyword evidence="13" id="KW-0675">Receptor</keyword>
<feature type="domain" description="TonB-dependent receptor-like beta-barrel" evidence="11">
    <location>
        <begin position="382"/>
        <end position="935"/>
    </location>
</feature>
<dbReference type="PROSITE" id="PS52016">
    <property type="entry name" value="TONB_DEPENDENT_REC_3"/>
    <property type="match status" value="1"/>
</dbReference>
<dbReference type="InterPro" id="IPR000531">
    <property type="entry name" value="Beta-barrel_TonB"/>
</dbReference>
<evidence type="ECO:0000256" key="6">
    <source>
        <dbReference type="ARBA" id="ARBA00023136"/>
    </source>
</evidence>
<evidence type="ECO:0000256" key="3">
    <source>
        <dbReference type="ARBA" id="ARBA00022452"/>
    </source>
</evidence>
<dbReference type="InterPro" id="IPR012910">
    <property type="entry name" value="Plug_dom"/>
</dbReference>
<dbReference type="PANTHER" id="PTHR47234">
    <property type="match status" value="1"/>
</dbReference>
<dbReference type="InterPro" id="IPR036942">
    <property type="entry name" value="Beta-barrel_TonB_sf"/>
</dbReference>
<reference evidence="13 14" key="1">
    <citation type="submission" date="2024-06" db="EMBL/GenBank/DDBJ databases">
        <authorList>
            <person name="Li F."/>
        </authorList>
    </citation>
    <scope>NUCLEOTIDE SEQUENCE [LARGE SCALE GENOMIC DNA]</scope>
    <source>
        <strain evidence="13 14">GXAS 311</strain>
    </source>
</reference>